<keyword evidence="1" id="KW-0732">Signal</keyword>
<gene>
    <name evidence="2" type="ORF">L596_025746</name>
</gene>
<dbReference type="Proteomes" id="UP000298663">
    <property type="component" value="Unassembled WGS sequence"/>
</dbReference>
<evidence type="ECO:0000313" key="2">
    <source>
        <dbReference type="EMBL" id="TKR65327.1"/>
    </source>
</evidence>
<dbReference type="EMBL" id="AZBU02000009">
    <property type="protein sequence ID" value="TKR65327.1"/>
    <property type="molecule type" value="Genomic_DNA"/>
</dbReference>
<protein>
    <submittedName>
        <fullName evidence="2">Uncharacterized protein</fullName>
    </submittedName>
</protein>
<keyword evidence="3" id="KW-1185">Reference proteome</keyword>
<reference evidence="2 3" key="1">
    <citation type="journal article" date="2015" name="Genome Biol.">
        <title>Comparative genomics of Steinernema reveals deeply conserved gene regulatory networks.</title>
        <authorList>
            <person name="Dillman A.R."/>
            <person name="Macchietto M."/>
            <person name="Porter C.F."/>
            <person name="Rogers A."/>
            <person name="Williams B."/>
            <person name="Antoshechkin I."/>
            <person name="Lee M.M."/>
            <person name="Goodwin Z."/>
            <person name="Lu X."/>
            <person name="Lewis E.E."/>
            <person name="Goodrich-Blair H."/>
            <person name="Stock S.P."/>
            <person name="Adams B.J."/>
            <person name="Sternberg P.W."/>
            <person name="Mortazavi A."/>
        </authorList>
    </citation>
    <scope>NUCLEOTIDE SEQUENCE [LARGE SCALE GENOMIC DNA]</scope>
    <source>
        <strain evidence="2 3">ALL</strain>
    </source>
</reference>
<dbReference type="AlphaFoldDB" id="A0A4U5M8N3"/>
<feature type="chain" id="PRO_5020717415" evidence="1">
    <location>
        <begin position="20"/>
        <end position="103"/>
    </location>
</feature>
<sequence length="103" mass="11743">MHAPHVTSVLSIFVALNCAFVDRNNAHTADATPVPSAFSNRSQRDEKFGKMVELSSQSFSWGYSALKKENPPAITEMHLKEKRKIFFDKRKTTEKIGWFLTQI</sequence>
<proteinExistence type="predicted"/>
<organism evidence="2 3">
    <name type="scientific">Steinernema carpocapsae</name>
    <name type="common">Entomopathogenic nematode</name>
    <dbReference type="NCBI Taxonomy" id="34508"/>
    <lineage>
        <taxon>Eukaryota</taxon>
        <taxon>Metazoa</taxon>
        <taxon>Ecdysozoa</taxon>
        <taxon>Nematoda</taxon>
        <taxon>Chromadorea</taxon>
        <taxon>Rhabditida</taxon>
        <taxon>Tylenchina</taxon>
        <taxon>Panagrolaimomorpha</taxon>
        <taxon>Strongyloidoidea</taxon>
        <taxon>Steinernematidae</taxon>
        <taxon>Steinernema</taxon>
    </lineage>
</organism>
<evidence type="ECO:0000313" key="3">
    <source>
        <dbReference type="Proteomes" id="UP000298663"/>
    </source>
</evidence>
<comment type="caution">
    <text evidence="2">The sequence shown here is derived from an EMBL/GenBank/DDBJ whole genome shotgun (WGS) entry which is preliminary data.</text>
</comment>
<evidence type="ECO:0000256" key="1">
    <source>
        <dbReference type="SAM" id="SignalP"/>
    </source>
</evidence>
<reference evidence="2 3" key="2">
    <citation type="journal article" date="2019" name="G3 (Bethesda)">
        <title>Hybrid Assembly of the Genome of the Entomopathogenic Nematode Steinernema carpocapsae Identifies the X-Chromosome.</title>
        <authorList>
            <person name="Serra L."/>
            <person name="Macchietto M."/>
            <person name="Macias-Munoz A."/>
            <person name="McGill C.J."/>
            <person name="Rodriguez I.M."/>
            <person name="Rodriguez B."/>
            <person name="Murad R."/>
            <person name="Mortazavi A."/>
        </authorList>
    </citation>
    <scope>NUCLEOTIDE SEQUENCE [LARGE SCALE GENOMIC DNA]</scope>
    <source>
        <strain evidence="2 3">ALL</strain>
    </source>
</reference>
<name>A0A4U5M8N3_STECR</name>
<feature type="signal peptide" evidence="1">
    <location>
        <begin position="1"/>
        <end position="19"/>
    </location>
</feature>
<accession>A0A4U5M8N3</accession>